<dbReference type="OrthoDB" id="464420at2"/>
<accession>C6E0K1</accession>
<reference evidence="1" key="1">
    <citation type="submission" date="2009-07" db="EMBL/GenBank/DDBJ databases">
        <title>Complete sequence of Geobacter sp. M21.</title>
        <authorList>
            <consortium name="US DOE Joint Genome Institute"/>
            <person name="Lucas S."/>
            <person name="Copeland A."/>
            <person name="Lapidus A."/>
            <person name="Glavina del Rio T."/>
            <person name="Dalin E."/>
            <person name="Tice H."/>
            <person name="Bruce D."/>
            <person name="Goodwin L."/>
            <person name="Pitluck S."/>
            <person name="Saunders E."/>
            <person name="Brettin T."/>
            <person name="Detter J.C."/>
            <person name="Han C."/>
            <person name="Larimer F."/>
            <person name="Land M."/>
            <person name="Hauser L."/>
            <person name="Kyrpides N."/>
            <person name="Ovchinnikova G."/>
            <person name="Lovley D."/>
        </authorList>
    </citation>
    <scope>NUCLEOTIDE SEQUENCE [LARGE SCALE GENOMIC DNA]</scope>
    <source>
        <strain evidence="1">M21</strain>
    </source>
</reference>
<gene>
    <name evidence="1" type="ordered locus">GM21_2585</name>
</gene>
<name>C6E0K1_GEOSM</name>
<dbReference type="EMBL" id="CP001661">
    <property type="protein sequence ID" value="ACT18625.1"/>
    <property type="molecule type" value="Genomic_DNA"/>
</dbReference>
<dbReference type="AlphaFoldDB" id="C6E0K1"/>
<dbReference type="KEGG" id="gem:GM21_2585"/>
<evidence type="ECO:0008006" key="2">
    <source>
        <dbReference type="Google" id="ProtNLM"/>
    </source>
</evidence>
<dbReference type="STRING" id="443144.GM21_2585"/>
<proteinExistence type="predicted"/>
<organism evidence="1">
    <name type="scientific">Geobacter sp. (strain M21)</name>
    <dbReference type="NCBI Taxonomy" id="443144"/>
    <lineage>
        <taxon>Bacteria</taxon>
        <taxon>Pseudomonadati</taxon>
        <taxon>Thermodesulfobacteriota</taxon>
        <taxon>Desulfuromonadia</taxon>
        <taxon>Geobacterales</taxon>
        <taxon>Geobacteraceae</taxon>
        <taxon>Geobacter</taxon>
    </lineage>
</organism>
<protein>
    <recommendedName>
        <fullName evidence="2">DUF2281 domain-containing protein</fullName>
    </recommendedName>
</protein>
<sequence length="76" mass="8492">MATASIKKEIITHVERLPSSLQRQVLEFTRALERKQLKGTHGKSLLPFAGTIALIDLETMTQAIDEGCERLNISSR</sequence>
<evidence type="ECO:0000313" key="1">
    <source>
        <dbReference type="EMBL" id="ACT18625.1"/>
    </source>
</evidence>
<dbReference type="eggNOG" id="ENOG5032YWJ">
    <property type="taxonomic scope" value="Bacteria"/>
</dbReference>
<dbReference type="HOGENOM" id="CLU_198143_0_0_7"/>